<name>R7WMR4_9NOCA</name>
<dbReference type="PANTHER" id="PTHR42862">
    <property type="entry name" value="DELTA-1-PYRROLINE-5-CARBOXYLATE DEHYDROGENASE 1, ISOFORM A-RELATED"/>
    <property type="match status" value="1"/>
</dbReference>
<dbReference type="InterPro" id="IPR002872">
    <property type="entry name" value="Proline_DH_dom"/>
</dbReference>
<sequence length="1163" mass="125264">MEHRRTIESGVRCGARAEADTIAGRAGIEAGMADTRLLGEVSSQVRRWVDDAARRPVRRSSRLLADVLADPRGLEFTVGFVDRVIRPEDPREAARALAEIARDAPAFVPRHLRVALAAGARAGTIAPWLVVPVARRAMRQMVRHLVVDASPRRLGRAIASLRGEGVRLNLNVLGEAVLGGAEAERRLRAVERLLARSDVDYVSLKVSSSVAPHSPWAFDEVVADIAARLTPLYRAAMSVTPRTFVNLDMEEYHDLDLTVAVFTEILSRPEFADLEAGIVLQAYLPDSWDAMERLQTWAAQRRAAGGAPVKVRVVKGANLPMERVDAAMHGWPQATWDTKADTDAHYLRLLDRALTPDRIANVRIGVAGHNLFHVAWSWLLAGERGVRDGVDIEMLLGMAEGQAEVVRADTGGVLLYTPVVHPREFDVAISYLVRRLDEGAEPENFVSSAFTLHDDAEAFERERARFEAAWTRATSDAPPPTRRRTQDRTRPPEQTAPEPFANTPDTDPSLAPNRAWMAAITARIDGSDAGRKEADAALVRTREDLDAILSRARYAAPEWAQRGAHERAGILRAAADRLEARRGELIEVMASETGKTVDQADPEVSEAVDFARWYALCAEELALTDGAEPVPRRLTVVTPPWNFPVAIPAGGVLAALATGSSVVMKPAPQAVRCGALVVAALHDAGVPRDVLHVVDADEATVGSALVADPRVDQVILTGAFDTARAFRSLRPELRLFAETSGKNAIVVTPSADLDLAVRDIVASAFGHAGQKCSACSLVVAVGSVARSRRFRDQLADAVRSLPVGYPSDPRVRMGPLVEPAHGKLRDALTTLEPGESWLVRPRALDDSGRLYSPGVREGVRPGSPMHTTEYFGPVLGIMAADDLPHAIALQNGTAYGLTAGLHTLDSGELAQWLAGVQAGNLYVNRSITGAIVRRQPFGGWKRSSVGPGTKAGGAEYLVALTGWRTTTAAAVNPLDDLAREVLTSIDDTAAAGDRAYLERALRSDVAAWDERFSRAADPSALGVERNILRYLPVPVTVRASEGESLALVVRVVAAGLRAGGPLTVSTAEPLPESVAALCTEHGVVVRVESRERWLAHTPSEARVRVLGDDAAALARRGDATVAIHDAAVTESGRIEALPFLREQAISVTAHRFGTPDHLTDGVL</sequence>
<comment type="caution">
    <text evidence="12">The sequence shown here is derived from an EMBL/GenBank/DDBJ whole genome shotgun (WGS) entry which is preliminary data.</text>
</comment>
<comment type="similarity">
    <text evidence="8">Belongs to the aldehyde dehydrogenase family.</text>
</comment>
<dbReference type="InterPro" id="IPR016161">
    <property type="entry name" value="Ald_DH/histidinol_DH"/>
</dbReference>
<dbReference type="InterPro" id="IPR016160">
    <property type="entry name" value="Ald_DH_CS_CYS"/>
</dbReference>
<dbReference type="InterPro" id="IPR029041">
    <property type="entry name" value="FAD-linked_oxidoreductase-like"/>
</dbReference>
<dbReference type="InterPro" id="IPR050485">
    <property type="entry name" value="Proline_metab_enzyme"/>
</dbReference>
<dbReference type="GO" id="GO:0009898">
    <property type="term" value="C:cytoplasmic side of plasma membrane"/>
    <property type="evidence" value="ECO:0007669"/>
    <property type="project" value="TreeGrafter"/>
</dbReference>
<evidence type="ECO:0000256" key="5">
    <source>
        <dbReference type="ARBA" id="ARBA00048142"/>
    </source>
</evidence>
<dbReference type="Gene3D" id="3.20.20.220">
    <property type="match status" value="1"/>
</dbReference>
<dbReference type="InterPro" id="IPR015590">
    <property type="entry name" value="Aldehyde_DH_dom"/>
</dbReference>
<evidence type="ECO:0000313" key="13">
    <source>
        <dbReference type="Proteomes" id="UP000013525"/>
    </source>
</evidence>
<dbReference type="Pfam" id="PF00171">
    <property type="entry name" value="Aldedh"/>
    <property type="match status" value="1"/>
</dbReference>
<dbReference type="SUPFAM" id="SSF53720">
    <property type="entry name" value="ALDH-like"/>
    <property type="match status" value="1"/>
</dbReference>
<keyword evidence="13" id="KW-1185">Reference proteome</keyword>
<evidence type="ECO:0000313" key="12">
    <source>
        <dbReference type="EMBL" id="EOM76588.1"/>
    </source>
</evidence>
<dbReference type="EC" id="1.2.1.88" evidence="2"/>
<feature type="domain" description="Aldehyde dehydrogenase" evidence="10">
    <location>
        <begin position="541"/>
        <end position="963"/>
    </location>
</feature>
<keyword evidence="3 8" id="KW-0560">Oxidoreductase</keyword>
<dbReference type="InterPro" id="IPR025703">
    <property type="entry name" value="Bifunct_PutA"/>
</dbReference>
<dbReference type="eggNOG" id="COG0506">
    <property type="taxonomic scope" value="Bacteria"/>
</dbReference>
<dbReference type="PANTHER" id="PTHR42862:SF1">
    <property type="entry name" value="DELTA-1-PYRROLINE-5-CARBOXYLATE DEHYDROGENASE 2, ISOFORM A-RELATED"/>
    <property type="match status" value="1"/>
</dbReference>
<dbReference type="Pfam" id="PF01619">
    <property type="entry name" value="Pro_dh"/>
    <property type="match status" value="1"/>
</dbReference>
<evidence type="ECO:0000256" key="8">
    <source>
        <dbReference type="RuleBase" id="RU003345"/>
    </source>
</evidence>
<dbReference type="GO" id="GO:0010133">
    <property type="term" value="P:L-proline catabolic process to L-glutamate"/>
    <property type="evidence" value="ECO:0007669"/>
    <property type="project" value="InterPro"/>
</dbReference>
<keyword evidence="4" id="KW-0520">NAD</keyword>
<evidence type="ECO:0000256" key="6">
    <source>
        <dbReference type="PIRSR" id="PIRSR000197-1"/>
    </source>
</evidence>
<dbReference type="InterPro" id="IPR016163">
    <property type="entry name" value="Ald_DH_C"/>
</dbReference>
<feature type="domain" description="Proline dehydrogenase" evidence="11">
    <location>
        <begin position="156"/>
        <end position="447"/>
    </location>
</feature>
<evidence type="ECO:0000256" key="3">
    <source>
        <dbReference type="ARBA" id="ARBA00023002"/>
    </source>
</evidence>
<organism evidence="12 13">
    <name type="scientific">Rhodococcus rhodnii LMG 5362</name>
    <dbReference type="NCBI Taxonomy" id="1273125"/>
    <lineage>
        <taxon>Bacteria</taxon>
        <taxon>Bacillati</taxon>
        <taxon>Actinomycetota</taxon>
        <taxon>Actinomycetes</taxon>
        <taxon>Mycobacteriales</taxon>
        <taxon>Nocardiaceae</taxon>
        <taxon>Rhodococcus</taxon>
    </lineage>
</organism>
<dbReference type="Gene3D" id="3.40.309.10">
    <property type="entry name" value="Aldehyde Dehydrogenase, Chain A, domain 2"/>
    <property type="match status" value="1"/>
</dbReference>
<evidence type="ECO:0000256" key="1">
    <source>
        <dbReference type="ARBA" id="ARBA00004786"/>
    </source>
</evidence>
<feature type="active site" evidence="6">
    <location>
        <position position="772"/>
    </location>
</feature>
<feature type="active site" evidence="6 7">
    <location>
        <position position="738"/>
    </location>
</feature>
<evidence type="ECO:0000256" key="4">
    <source>
        <dbReference type="ARBA" id="ARBA00023027"/>
    </source>
</evidence>
<dbReference type="GO" id="GO:0004657">
    <property type="term" value="F:proline dehydrogenase activity"/>
    <property type="evidence" value="ECO:0007669"/>
    <property type="project" value="InterPro"/>
</dbReference>
<dbReference type="PATRIC" id="fig|1273125.3.peg.1914"/>
<dbReference type="PROSITE" id="PS00687">
    <property type="entry name" value="ALDEHYDE_DEHYDR_GLU"/>
    <property type="match status" value="1"/>
</dbReference>
<dbReference type="AlphaFoldDB" id="R7WMR4"/>
<dbReference type="Proteomes" id="UP000013525">
    <property type="component" value="Unassembled WGS sequence"/>
</dbReference>
<dbReference type="InterPro" id="IPR029510">
    <property type="entry name" value="Ald_DH_CS_GLU"/>
</dbReference>
<comment type="catalytic activity">
    <reaction evidence="5">
        <text>L-glutamate 5-semialdehyde + NAD(+) + H2O = L-glutamate + NADH + 2 H(+)</text>
        <dbReference type="Rhea" id="RHEA:30235"/>
        <dbReference type="ChEBI" id="CHEBI:15377"/>
        <dbReference type="ChEBI" id="CHEBI:15378"/>
        <dbReference type="ChEBI" id="CHEBI:29985"/>
        <dbReference type="ChEBI" id="CHEBI:57540"/>
        <dbReference type="ChEBI" id="CHEBI:57945"/>
        <dbReference type="ChEBI" id="CHEBI:58066"/>
        <dbReference type="EC" id="1.2.1.88"/>
    </reaction>
</comment>
<proteinExistence type="inferred from homology"/>
<evidence type="ECO:0000256" key="7">
    <source>
        <dbReference type="PROSITE-ProRule" id="PRU10007"/>
    </source>
</evidence>
<dbReference type="PROSITE" id="PS00070">
    <property type="entry name" value="ALDEHYDE_DEHYDR_CYS"/>
    <property type="match status" value="1"/>
</dbReference>
<gene>
    <name evidence="12" type="ORF">Rrhod_1985</name>
</gene>
<dbReference type="PIRSF" id="PIRSF000197">
    <property type="entry name" value="Bifunct_PutA"/>
    <property type="match status" value="1"/>
</dbReference>
<dbReference type="eggNOG" id="COG1012">
    <property type="taxonomic scope" value="Bacteria"/>
</dbReference>
<evidence type="ECO:0000256" key="2">
    <source>
        <dbReference type="ARBA" id="ARBA00012884"/>
    </source>
</evidence>
<dbReference type="InterPro" id="IPR016162">
    <property type="entry name" value="Ald_DH_N"/>
</dbReference>
<comment type="pathway">
    <text evidence="1">Amino-acid degradation; L-proline degradation into L-glutamate; L-glutamate from L-proline: step 2/2.</text>
</comment>
<dbReference type="EMBL" id="APMY01000063">
    <property type="protein sequence ID" value="EOM76588.1"/>
    <property type="molecule type" value="Genomic_DNA"/>
</dbReference>
<dbReference type="Gene3D" id="3.40.605.10">
    <property type="entry name" value="Aldehyde Dehydrogenase, Chain A, domain 1"/>
    <property type="match status" value="1"/>
</dbReference>
<dbReference type="GO" id="GO:0003700">
    <property type="term" value="F:DNA-binding transcription factor activity"/>
    <property type="evidence" value="ECO:0007669"/>
    <property type="project" value="InterPro"/>
</dbReference>
<evidence type="ECO:0000259" key="10">
    <source>
        <dbReference type="Pfam" id="PF00171"/>
    </source>
</evidence>
<evidence type="ECO:0000259" key="11">
    <source>
        <dbReference type="Pfam" id="PF01619"/>
    </source>
</evidence>
<evidence type="ECO:0000256" key="9">
    <source>
        <dbReference type="SAM" id="MobiDB-lite"/>
    </source>
</evidence>
<dbReference type="GO" id="GO:0003842">
    <property type="term" value="F:L-glutamate gamma-semialdehyde dehydrogenase activity"/>
    <property type="evidence" value="ECO:0007669"/>
    <property type="project" value="UniProtKB-EC"/>
</dbReference>
<protein>
    <recommendedName>
        <fullName evidence="2">L-glutamate gamma-semialdehyde dehydrogenase</fullName>
        <ecNumber evidence="2">1.2.1.88</ecNumber>
    </recommendedName>
</protein>
<reference evidence="12 13" key="1">
    <citation type="journal article" date="2013" name="Genome Announc.">
        <title>Draft Genome Sequence of Rhodococcus rhodnii Strain LMG5362, a Symbiont of Rhodnius prolixus (Hemiptera, Reduviidae, Triatominae), the Principle Vector of Trypanosoma cruzi.</title>
        <authorList>
            <person name="Pachebat J.A."/>
            <person name="van Keulen G."/>
            <person name="Whitten M.M."/>
            <person name="Girdwood S."/>
            <person name="Del Sol R."/>
            <person name="Dyson P.J."/>
            <person name="Facey P.D."/>
        </authorList>
    </citation>
    <scope>NUCLEOTIDE SEQUENCE [LARGE SCALE GENOMIC DNA]</scope>
    <source>
        <strain evidence="12 13">LMG 5362</strain>
    </source>
</reference>
<accession>R7WMR4</accession>
<feature type="region of interest" description="Disordered" evidence="9">
    <location>
        <begin position="469"/>
        <end position="511"/>
    </location>
</feature>
<dbReference type="SUPFAM" id="SSF51730">
    <property type="entry name" value="FAD-linked oxidoreductase"/>
    <property type="match status" value="1"/>
</dbReference>